<dbReference type="GO" id="GO:0003677">
    <property type="term" value="F:DNA binding"/>
    <property type="evidence" value="ECO:0007669"/>
    <property type="project" value="UniProtKB-KW"/>
</dbReference>
<evidence type="ECO:0000256" key="1">
    <source>
        <dbReference type="ARBA" id="ARBA00022695"/>
    </source>
</evidence>
<evidence type="ECO:0000256" key="10">
    <source>
        <dbReference type="ARBA" id="ARBA00023125"/>
    </source>
</evidence>
<keyword evidence="3" id="KW-0479">Metal-binding</keyword>
<keyword evidence="13" id="KW-1185">Reference proteome</keyword>
<evidence type="ECO:0000256" key="7">
    <source>
        <dbReference type="ARBA" id="ARBA00022908"/>
    </source>
</evidence>
<gene>
    <name evidence="12" type="ORF">CT0861_13243</name>
</gene>
<dbReference type="GO" id="GO:0015074">
    <property type="term" value="P:DNA integration"/>
    <property type="evidence" value="ECO:0007669"/>
    <property type="project" value="UniProtKB-KW"/>
</dbReference>
<evidence type="ECO:0000256" key="6">
    <source>
        <dbReference type="ARBA" id="ARBA00022842"/>
    </source>
</evidence>
<dbReference type="GO" id="GO:0003964">
    <property type="term" value="F:RNA-directed DNA polymerase activity"/>
    <property type="evidence" value="ECO:0007669"/>
    <property type="project" value="UniProtKB-KW"/>
</dbReference>
<keyword evidence="9" id="KW-0808">Transferase</keyword>
<dbReference type="GO" id="GO:0004519">
    <property type="term" value="F:endonuclease activity"/>
    <property type="evidence" value="ECO:0007669"/>
    <property type="project" value="UniProtKB-KW"/>
</dbReference>
<evidence type="ECO:0000256" key="9">
    <source>
        <dbReference type="ARBA" id="ARBA00022932"/>
    </source>
</evidence>
<keyword evidence="1" id="KW-0548">Nucleotidyltransferase</keyword>
<dbReference type="SUPFAM" id="SSF53098">
    <property type="entry name" value="Ribonuclease H-like"/>
    <property type="match status" value="1"/>
</dbReference>
<dbReference type="STRING" id="708197.A0A166UAE9"/>
<dbReference type="GO" id="GO:0046872">
    <property type="term" value="F:metal ion binding"/>
    <property type="evidence" value="ECO:0007669"/>
    <property type="project" value="UniProtKB-KW"/>
</dbReference>
<dbReference type="Gene3D" id="3.30.420.10">
    <property type="entry name" value="Ribonuclease H-like superfamily/Ribonuclease H"/>
    <property type="match status" value="1"/>
</dbReference>
<keyword evidence="4" id="KW-0255">Endonuclease</keyword>
<evidence type="ECO:0000313" key="13">
    <source>
        <dbReference type="Proteomes" id="UP000076552"/>
    </source>
</evidence>
<evidence type="ECO:0000256" key="4">
    <source>
        <dbReference type="ARBA" id="ARBA00022759"/>
    </source>
</evidence>
<keyword evidence="6" id="KW-0460">Magnesium</keyword>
<evidence type="ECO:0000313" key="12">
    <source>
        <dbReference type="EMBL" id="KZL73170.1"/>
    </source>
</evidence>
<evidence type="ECO:0000256" key="3">
    <source>
        <dbReference type="ARBA" id="ARBA00022723"/>
    </source>
</evidence>
<keyword evidence="2" id="KW-0540">Nuclease</keyword>
<keyword evidence="8" id="KW-0695">RNA-directed DNA polymerase</keyword>
<accession>A0A166UAE9</accession>
<keyword evidence="10" id="KW-0238">DNA-binding</keyword>
<evidence type="ECO:0000256" key="2">
    <source>
        <dbReference type="ARBA" id="ARBA00022722"/>
    </source>
</evidence>
<proteinExistence type="predicted"/>
<dbReference type="EMBL" id="LFIV01000048">
    <property type="protein sequence ID" value="KZL73170.1"/>
    <property type="molecule type" value="Genomic_DNA"/>
</dbReference>
<dbReference type="InterPro" id="IPR036397">
    <property type="entry name" value="RNaseH_sf"/>
</dbReference>
<comment type="caution">
    <text evidence="12">The sequence shown here is derived from an EMBL/GenBank/DDBJ whole genome shotgun (WGS) entry which is preliminary data.</text>
</comment>
<dbReference type="GO" id="GO:0003887">
    <property type="term" value="F:DNA-directed DNA polymerase activity"/>
    <property type="evidence" value="ECO:0007669"/>
    <property type="project" value="UniProtKB-KW"/>
</dbReference>
<dbReference type="InterPro" id="IPR039537">
    <property type="entry name" value="Retrotran_Ty1/copia-like"/>
</dbReference>
<organism evidence="12 13">
    <name type="scientific">Colletotrichum tofieldiae</name>
    <dbReference type="NCBI Taxonomy" id="708197"/>
    <lineage>
        <taxon>Eukaryota</taxon>
        <taxon>Fungi</taxon>
        <taxon>Dikarya</taxon>
        <taxon>Ascomycota</taxon>
        <taxon>Pezizomycotina</taxon>
        <taxon>Sordariomycetes</taxon>
        <taxon>Hypocreomycetidae</taxon>
        <taxon>Glomerellales</taxon>
        <taxon>Glomerellaceae</taxon>
        <taxon>Colletotrichum</taxon>
        <taxon>Colletotrichum spaethianum species complex</taxon>
    </lineage>
</organism>
<evidence type="ECO:0000256" key="11">
    <source>
        <dbReference type="ARBA" id="ARBA00023172"/>
    </source>
</evidence>
<dbReference type="GO" id="GO:0016787">
    <property type="term" value="F:hydrolase activity"/>
    <property type="evidence" value="ECO:0007669"/>
    <property type="project" value="UniProtKB-KW"/>
</dbReference>
<evidence type="ECO:0000256" key="5">
    <source>
        <dbReference type="ARBA" id="ARBA00022801"/>
    </source>
</evidence>
<protein>
    <submittedName>
        <fullName evidence="12">Gag-pol polyprotein</fullName>
    </submittedName>
</protein>
<name>A0A166UAE9_9PEZI</name>
<keyword evidence="5" id="KW-0378">Hydrolase</keyword>
<sequence length="178" mass="20143">MPRYRDPRNLNPGLQGLIVIYFIRLDGDVSLQTNIDDYATDQGIILERTAPYTSAQNGSAERAGEIIFTTARSLSIQSNFPLELWLETTAAAVYLGNQIPRQKIGWSTPEGKMNSWLNANRGTQRPEQLSVSHLKRYSYRAYPLTKDYLAGRQQSAKMSPRAHIGYLYGYNSSNIYCI</sequence>
<evidence type="ECO:0000256" key="8">
    <source>
        <dbReference type="ARBA" id="ARBA00022918"/>
    </source>
</evidence>
<dbReference type="PANTHER" id="PTHR42648:SF11">
    <property type="entry name" value="TRANSPOSON TY4-P GAG-POL POLYPROTEIN"/>
    <property type="match status" value="1"/>
</dbReference>
<keyword evidence="11" id="KW-0233">DNA recombination</keyword>
<keyword evidence="7" id="KW-0229">DNA integration</keyword>
<keyword evidence="9" id="KW-0239">DNA-directed DNA polymerase</keyword>
<reference evidence="12 13" key="1">
    <citation type="submission" date="2015-06" db="EMBL/GenBank/DDBJ databases">
        <title>Survival trade-offs in plant roots during colonization by closely related pathogenic and mutualistic fungi.</title>
        <authorList>
            <person name="Hacquard S."/>
            <person name="Kracher B."/>
            <person name="Hiruma K."/>
            <person name="Weinman A."/>
            <person name="Muench P."/>
            <person name="Garrido Oter R."/>
            <person name="Ver Loren van Themaat E."/>
            <person name="Dallerey J.-F."/>
            <person name="Damm U."/>
            <person name="Henrissat B."/>
            <person name="Lespinet O."/>
            <person name="Thon M."/>
            <person name="Kemen E."/>
            <person name="McHardy A.C."/>
            <person name="Schulze-Lefert P."/>
            <person name="O'Connell R.J."/>
        </authorList>
    </citation>
    <scope>NUCLEOTIDE SEQUENCE [LARGE SCALE GENOMIC DNA]</scope>
    <source>
        <strain evidence="12 13">0861</strain>
    </source>
</reference>
<dbReference type="Proteomes" id="UP000076552">
    <property type="component" value="Unassembled WGS sequence"/>
</dbReference>
<dbReference type="AlphaFoldDB" id="A0A166UAE9"/>
<dbReference type="GO" id="GO:0006310">
    <property type="term" value="P:DNA recombination"/>
    <property type="evidence" value="ECO:0007669"/>
    <property type="project" value="UniProtKB-KW"/>
</dbReference>
<dbReference type="PANTHER" id="PTHR42648">
    <property type="entry name" value="TRANSPOSASE, PUTATIVE-RELATED"/>
    <property type="match status" value="1"/>
</dbReference>
<dbReference type="InterPro" id="IPR012337">
    <property type="entry name" value="RNaseH-like_sf"/>
</dbReference>